<name>A0A927GEB0_9BACT</name>
<evidence type="ECO:0000313" key="2">
    <source>
        <dbReference type="Proteomes" id="UP000653797"/>
    </source>
</evidence>
<organism evidence="1 2">
    <name type="scientific">Spirosoma validum</name>
    <dbReference type="NCBI Taxonomy" id="2771355"/>
    <lineage>
        <taxon>Bacteria</taxon>
        <taxon>Pseudomonadati</taxon>
        <taxon>Bacteroidota</taxon>
        <taxon>Cytophagia</taxon>
        <taxon>Cytophagales</taxon>
        <taxon>Cytophagaceae</taxon>
        <taxon>Spirosoma</taxon>
    </lineage>
</organism>
<protein>
    <submittedName>
        <fullName evidence="1">Uncharacterized protein</fullName>
    </submittedName>
</protein>
<reference evidence="1" key="1">
    <citation type="submission" date="2020-09" db="EMBL/GenBank/DDBJ databases">
        <authorList>
            <person name="Kim M.K."/>
        </authorList>
    </citation>
    <scope>NUCLEOTIDE SEQUENCE</scope>
    <source>
        <strain evidence="1">BT704</strain>
    </source>
</reference>
<comment type="caution">
    <text evidence="1">The sequence shown here is derived from an EMBL/GenBank/DDBJ whole genome shotgun (WGS) entry which is preliminary data.</text>
</comment>
<dbReference type="EMBL" id="JACXAA010000006">
    <property type="protein sequence ID" value="MBD2754642.1"/>
    <property type="molecule type" value="Genomic_DNA"/>
</dbReference>
<gene>
    <name evidence="1" type="ORF">IC230_17175</name>
</gene>
<dbReference type="RefSeq" id="WP_191040274.1">
    <property type="nucleotide sequence ID" value="NZ_JACXAA010000006.1"/>
</dbReference>
<keyword evidence="2" id="KW-1185">Reference proteome</keyword>
<sequence length="72" mass="8363">MMTGTQQPNSVQVSLMRLFDRPMLPDELDKVHQLLMDYYSELIAAEADEIIAQKGYTQADFDRVLNESQRTR</sequence>
<proteinExistence type="predicted"/>
<accession>A0A927GEB0</accession>
<dbReference type="Proteomes" id="UP000653797">
    <property type="component" value="Unassembled WGS sequence"/>
</dbReference>
<dbReference type="AlphaFoldDB" id="A0A927GEB0"/>
<evidence type="ECO:0000313" key="1">
    <source>
        <dbReference type="EMBL" id="MBD2754642.1"/>
    </source>
</evidence>